<dbReference type="SUPFAM" id="SSF52047">
    <property type="entry name" value="RNI-like"/>
    <property type="match status" value="1"/>
</dbReference>
<keyword evidence="1" id="KW-0433">Leucine-rich repeat</keyword>
<evidence type="ECO:0000256" key="3">
    <source>
        <dbReference type="ARBA" id="ARBA00022821"/>
    </source>
</evidence>
<dbReference type="Pfam" id="PF00931">
    <property type="entry name" value="NB-ARC"/>
    <property type="match status" value="2"/>
</dbReference>
<dbReference type="SUPFAM" id="SSF52058">
    <property type="entry name" value="L domain-like"/>
    <property type="match status" value="2"/>
</dbReference>
<dbReference type="PRINTS" id="PR00364">
    <property type="entry name" value="DISEASERSIST"/>
</dbReference>
<evidence type="ECO:0000256" key="1">
    <source>
        <dbReference type="ARBA" id="ARBA00022614"/>
    </source>
</evidence>
<dbReference type="GO" id="GO:0043531">
    <property type="term" value="F:ADP binding"/>
    <property type="evidence" value="ECO:0007669"/>
    <property type="project" value="InterPro"/>
</dbReference>
<proteinExistence type="predicted"/>
<dbReference type="Gene3D" id="3.40.50.300">
    <property type="entry name" value="P-loop containing nucleotide triphosphate hydrolases"/>
    <property type="match status" value="2"/>
</dbReference>
<dbReference type="PANTHER" id="PTHR36766">
    <property type="entry name" value="PLANT BROAD-SPECTRUM MILDEW RESISTANCE PROTEIN RPW8"/>
    <property type="match status" value="1"/>
</dbReference>
<dbReference type="InterPro" id="IPR032675">
    <property type="entry name" value="LRR_dom_sf"/>
</dbReference>
<evidence type="ECO:0000313" key="8">
    <source>
        <dbReference type="EMBL" id="KAJ9687459.1"/>
    </source>
</evidence>
<gene>
    <name evidence="8" type="ORF">PVL29_016090</name>
</gene>
<dbReference type="FunFam" id="1.10.10.10:FF:000322">
    <property type="entry name" value="Probable disease resistance protein At1g63360"/>
    <property type="match status" value="1"/>
</dbReference>
<dbReference type="InterPro" id="IPR042197">
    <property type="entry name" value="Apaf_helical"/>
</dbReference>
<dbReference type="SUPFAM" id="SSF52540">
    <property type="entry name" value="P-loop containing nucleoside triphosphate hydrolases"/>
    <property type="match status" value="1"/>
</dbReference>
<evidence type="ECO:0000259" key="7">
    <source>
        <dbReference type="Pfam" id="PF25019"/>
    </source>
</evidence>
<dbReference type="Gene3D" id="1.10.8.430">
    <property type="entry name" value="Helical domain of apoptotic protease-activating factors"/>
    <property type="match status" value="1"/>
</dbReference>
<reference evidence="8 9" key="1">
    <citation type="journal article" date="2023" name="BMC Biotechnol.">
        <title>Vitis rotundifolia cv Carlos genome sequencing.</title>
        <authorList>
            <person name="Huff M."/>
            <person name="Hulse-Kemp A."/>
            <person name="Scheffler B."/>
            <person name="Youngblood R."/>
            <person name="Simpson S."/>
            <person name="Babiker E."/>
            <person name="Staton M."/>
        </authorList>
    </citation>
    <scope>NUCLEOTIDE SEQUENCE [LARGE SCALE GENOMIC DNA]</scope>
    <source>
        <tissue evidence="8">Leaf</tissue>
    </source>
</reference>
<evidence type="ECO:0000259" key="5">
    <source>
        <dbReference type="Pfam" id="PF00931"/>
    </source>
</evidence>
<dbReference type="PANTHER" id="PTHR36766:SF40">
    <property type="entry name" value="DISEASE RESISTANCE PROTEIN RGA3"/>
    <property type="match status" value="1"/>
</dbReference>
<feature type="domain" description="R13L1/DRL21-like LRR repeat region" evidence="7">
    <location>
        <begin position="646"/>
        <end position="780"/>
    </location>
</feature>
<dbReference type="Gene3D" id="3.80.10.10">
    <property type="entry name" value="Ribonuclease Inhibitor"/>
    <property type="match status" value="3"/>
</dbReference>
<keyword evidence="9" id="KW-1185">Reference proteome</keyword>
<keyword evidence="2" id="KW-0677">Repeat</keyword>
<dbReference type="AlphaFoldDB" id="A0AA39DKP4"/>
<dbReference type="InterPro" id="IPR036388">
    <property type="entry name" value="WH-like_DNA-bd_sf"/>
</dbReference>
<dbReference type="InterPro" id="IPR027417">
    <property type="entry name" value="P-loop_NTPase"/>
</dbReference>
<feature type="signal peptide" evidence="4">
    <location>
        <begin position="1"/>
        <end position="19"/>
    </location>
</feature>
<evidence type="ECO:0000259" key="6">
    <source>
        <dbReference type="Pfam" id="PF23559"/>
    </source>
</evidence>
<feature type="domain" description="NB-ARC" evidence="5">
    <location>
        <begin position="183"/>
        <end position="221"/>
    </location>
</feature>
<comment type="caution">
    <text evidence="8">The sequence shown here is derived from an EMBL/GenBank/DDBJ whole genome shotgun (WGS) entry which is preliminary data.</text>
</comment>
<dbReference type="Pfam" id="PF23559">
    <property type="entry name" value="WHD_DRP"/>
    <property type="match status" value="1"/>
</dbReference>
<evidence type="ECO:0008006" key="10">
    <source>
        <dbReference type="Google" id="ProtNLM"/>
    </source>
</evidence>
<dbReference type="Pfam" id="PF25019">
    <property type="entry name" value="LRR_R13L1-DRL21"/>
    <property type="match status" value="1"/>
</dbReference>
<evidence type="ECO:0000313" key="9">
    <source>
        <dbReference type="Proteomes" id="UP001168098"/>
    </source>
</evidence>
<dbReference type="Gene3D" id="1.10.10.10">
    <property type="entry name" value="Winged helix-like DNA-binding domain superfamily/Winged helix DNA-binding domain"/>
    <property type="match status" value="1"/>
</dbReference>
<dbReference type="EMBL" id="JARBHA010000012">
    <property type="protein sequence ID" value="KAJ9687459.1"/>
    <property type="molecule type" value="Genomic_DNA"/>
</dbReference>
<organism evidence="8 9">
    <name type="scientific">Vitis rotundifolia</name>
    <name type="common">Muscadine grape</name>
    <dbReference type="NCBI Taxonomy" id="103349"/>
    <lineage>
        <taxon>Eukaryota</taxon>
        <taxon>Viridiplantae</taxon>
        <taxon>Streptophyta</taxon>
        <taxon>Embryophyta</taxon>
        <taxon>Tracheophyta</taxon>
        <taxon>Spermatophyta</taxon>
        <taxon>Magnoliopsida</taxon>
        <taxon>eudicotyledons</taxon>
        <taxon>Gunneridae</taxon>
        <taxon>Pentapetalae</taxon>
        <taxon>rosids</taxon>
        <taxon>Vitales</taxon>
        <taxon>Vitaceae</taxon>
        <taxon>Viteae</taxon>
        <taxon>Vitis</taxon>
    </lineage>
</organism>
<accession>A0AA39DKP4</accession>
<dbReference type="Proteomes" id="UP001168098">
    <property type="component" value="Unassembled WGS sequence"/>
</dbReference>
<dbReference type="InterPro" id="IPR056789">
    <property type="entry name" value="LRR_R13L1-DRL21"/>
</dbReference>
<feature type="domain" description="Disease resistance protein winged helix" evidence="6">
    <location>
        <begin position="389"/>
        <end position="457"/>
    </location>
</feature>
<evidence type="ECO:0000256" key="2">
    <source>
        <dbReference type="ARBA" id="ARBA00022737"/>
    </source>
</evidence>
<keyword evidence="3" id="KW-0611">Plant defense</keyword>
<sequence length="1263" mass="144098">MAGALVGGAFLSASLQVLCDRLASCEVVSFIRGQKLSDALLKKLERKLLVVHAVLNDAEVKQFANPYAEDILDEIATEALRHKVESAESQTSTSQVGNIMDMSTWVLAPFDGLGIETRVEEIIDRLEDMARDRDVLGLKEGDGEKLSQRWPSTSLVDESLVYGRAQIKEEMVQLLLSDNARSTDAMGVISIVGMGGAGKTTLAQLLYNDQRVKEHFDLKAWDCVQLKERINMKKFLLVLDDVWNEDSCDWDALRTPLIVGAKGSKIIVTTRSTNVASAMRAVHTRCLGGLSSEDGWSLFKKLAFENGDSSGHPQLEAIGEKIVHKCQGLPLAIKAMGSLLHSKVEASEWDNVLNSELWDLRTDAVLPALRLSYYYLPSHLKRCFSYCSIFPKDYKFEKEKLVLLWMAEGLLEQSKSNKKMEEVGNLYFQELLSKSFFQNSISNESCFVMHDLANDFAQLVSGEFSISLEDGKMYKVPEKTKHLSYLISLYDVYQRFDPLSQIKGLRTFLSRSKYRYFSHYSLSNRVLHHLLPEMKCLRVLCLNNYLIFDLPHSIEKLKHLCYLDLSGTRIQKLPESICNLYNLQTLMLFLCCDLVELPSRMEKLINLRYLDIRHTWVKEMPSDICKLKNLQSLSTFIVGQNGGLRLGALRELSGSLVISKLENVVCDRNALEANMKDKKYLDELKFEWNNENTDVGGVVQNRRDILSSLQPHTNVKRLRIYSFSGLSFPDWVGDPSFFNLVDLELQNFKMVGSEFYGNAPSSNTIKPSFPSLQTLRFEKMYNWEKWLCCGCRRGEFPRLQELCINECPKLPGKLPKQLRSLKKLQIIRCELLVASLRAPQIRVWKMRYHGKFRLKRPALGFTNLQTSEIEISDISQWEELPPRIQMLTIRECDSIEWVLEEGMLQRSTCLLQHLHITSCRFSRPLHSVGLPTTLKSLHIWKCTKLEFLLHALLRSHHPFVERLSISDVSSRNSFSLSFSLSIFPRLNSLNISDFEGLEFLSISFSEGDPTSLNRLEIQKCPDLVYIELPALESAHYYISRCRKLKLLAHTHSLLQELRLIDCPELLFQREGLPSNLRELEISSCNQLTSQVDWGLQRLTSLTKFTISDGCRDMESFPKESLLPSTLTSLEIERLPNLKSLDSKGLQQLTSLTALFIFECPNFQSFGEEGLQHLTSLEGLQMDSLPVLESLREVGLQHLTSLKELSISNCQHLQCLTKERLPNSLSRLKIKSCPLLEHGCQFEKGQDWEYIAHIPRIMIGGVLY</sequence>
<name>A0AA39DKP4_VITRO</name>
<feature type="chain" id="PRO_5041345321" description="Disease resistance RPP13-like protein 1" evidence="4">
    <location>
        <begin position="20"/>
        <end position="1263"/>
    </location>
</feature>
<dbReference type="GO" id="GO:0006952">
    <property type="term" value="P:defense response"/>
    <property type="evidence" value="ECO:0007669"/>
    <property type="project" value="UniProtKB-KW"/>
</dbReference>
<feature type="domain" description="NB-ARC" evidence="5">
    <location>
        <begin position="226"/>
        <end position="306"/>
    </location>
</feature>
<dbReference type="InterPro" id="IPR058922">
    <property type="entry name" value="WHD_DRP"/>
</dbReference>
<dbReference type="InterPro" id="IPR002182">
    <property type="entry name" value="NB-ARC"/>
</dbReference>
<keyword evidence="4" id="KW-0732">Signal</keyword>
<evidence type="ECO:0000256" key="4">
    <source>
        <dbReference type="SAM" id="SignalP"/>
    </source>
</evidence>
<protein>
    <recommendedName>
        <fullName evidence="10">Disease resistance RPP13-like protein 1</fullName>
    </recommendedName>
</protein>